<name>A0A2P6SCX1_ROSCH</name>
<accession>A0A2P6SCX1</accession>
<dbReference type="InterPro" id="IPR037185">
    <property type="entry name" value="EmrE-like"/>
</dbReference>
<dbReference type="GO" id="GO:0016020">
    <property type="term" value="C:membrane"/>
    <property type="evidence" value="ECO:0007669"/>
    <property type="project" value="UniProtKB-SubCell"/>
</dbReference>
<keyword evidence="9" id="KW-1185">Reference proteome</keyword>
<comment type="subcellular location">
    <subcellularLocation>
        <location evidence="1 6">Membrane</location>
        <topology evidence="1 6">Multi-pass membrane protein</topology>
    </subcellularLocation>
</comment>
<dbReference type="SUPFAM" id="SSF103481">
    <property type="entry name" value="Multidrug resistance efflux transporter EmrE"/>
    <property type="match status" value="1"/>
</dbReference>
<evidence type="ECO:0000256" key="2">
    <source>
        <dbReference type="ARBA" id="ARBA00007635"/>
    </source>
</evidence>
<proteinExistence type="inferred from homology"/>
<evidence type="ECO:0000256" key="3">
    <source>
        <dbReference type="ARBA" id="ARBA00022692"/>
    </source>
</evidence>
<comment type="similarity">
    <text evidence="2 6">Belongs to the drug/metabolite transporter (DMT) superfamily. Plant drug/metabolite exporter (P-DME) (TC 2.A.7.4) family.</text>
</comment>
<feature type="domain" description="EamA" evidence="7">
    <location>
        <begin position="12"/>
        <end position="140"/>
    </location>
</feature>
<dbReference type="Proteomes" id="UP000238479">
    <property type="component" value="Chromosome 1"/>
</dbReference>
<dbReference type="InterPro" id="IPR000620">
    <property type="entry name" value="EamA_dom"/>
</dbReference>
<keyword evidence="3 6" id="KW-0812">Transmembrane</keyword>
<comment type="caution">
    <text evidence="6">Lacks conserved residue(s) required for the propagation of feature annotation.</text>
</comment>
<dbReference type="GO" id="GO:0022857">
    <property type="term" value="F:transmembrane transporter activity"/>
    <property type="evidence" value="ECO:0007669"/>
    <property type="project" value="InterPro"/>
</dbReference>
<evidence type="ECO:0000313" key="8">
    <source>
        <dbReference type="EMBL" id="PRQ56516.1"/>
    </source>
</evidence>
<dbReference type="Gramene" id="PRQ56516">
    <property type="protein sequence ID" value="PRQ56516"/>
    <property type="gene ID" value="RchiOBHm_Chr1g0337251"/>
</dbReference>
<evidence type="ECO:0000256" key="1">
    <source>
        <dbReference type="ARBA" id="ARBA00004141"/>
    </source>
</evidence>
<sequence>MFMGLIHRAKLVLAVILVQLRYAGLLIISVFALKKGLSPYTFIVYQMAIATIVLAPFAFILERNSRSPIDDLVHHCKDNVAEPFRSCAPDQNLYYMGMKNSSATFTSAMLNMLPAFAFCLAWIFSVIGAALIIIGLYLVLWGKAKDQSPPS</sequence>
<dbReference type="InterPro" id="IPR030184">
    <property type="entry name" value="WAT1-related"/>
</dbReference>
<dbReference type="EMBL" id="PDCK01000039">
    <property type="protein sequence ID" value="PRQ56516.1"/>
    <property type="molecule type" value="Genomic_DNA"/>
</dbReference>
<evidence type="ECO:0000256" key="5">
    <source>
        <dbReference type="ARBA" id="ARBA00023136"/>
    </source>
</evidence>
<evidence type="ECO:0000256" key="4">
    <source>
        <dbReference type="ARBA" id="ARBA00022989"/>
    </source>
</evidence>
<dbReference type="PANTHER" id="PTHR31218">
    <property type="entry name" value="WAT1-RELATED PROTEIN"/>
    <property type="match status" value="1"/>
</dbReference>
<dbReference type="Pfam" id="PF00892">
    <property type="entry name" value="EamA"/>
    <property type="match status" value="1"/>
</dbReference>
<dbReference type="AlphaFoldDB" id="A0A2P6SCX1"/>
<evidence type="ECO:0000259" key="7">
    <source>
        <dbReference type="Pfam" id="PF00892"/>
    </source>
</evidence>
<keyword evidence="5 6" id="KW-0472">Membrane</keyword>
<protein>
    <recommendedName>
        <fullName evidence="6">WAT1-related protein</fullName>
    </recommendedName>
</protein>
<evidence type="ECO:0000256" key="6">
    <source>
        <dbReference type="RuleBase" id="RU363077"/>
    </source>
</evidence>
<feature type="transmembrane region" description="Helical" evidence="6">
    <location>
        <begin position="39"/>
        <end position="61"/>
    </location>
</feature>
<feature type="transmembrane region" description="Helical" evidence="6">
    <location>
        <begin position="115"/>
        <end position="140"/>
    </location>
</feature>
<organism evidence="8 9">
    <name type="scientific">Rosa chinensis</name>
    <name type="common">China rose</name>
    <dbReference type="NCBI Taxonomy" id="74649"/>
    <lineage>
        <taxon>Eukaryota</taxon>
        <taxon>Viridiplantae</taxon>
        <taxon>Streptophyta</taxon>
        <taxon>Embryophyta</taxon>
        <taxon>Tracheophyta</taxon>
        <taxon>Spermatophyta</taxon>
        <taxon>Magnoliopsida</taxon>
        <taxon>eudicotyledons</taxon>
        <taxon>Gunneridae</taxon>
        <taxon>Pentapetalae</taxon>
        <taxon>rosids</taxon>
        <taxon>fabids</taxon>
        <taxon>Rosales</taxon>
        <taxon>Rosaceae</taxon>
        <taxon>Rosoideae</taxon>
        <taxon>Rosoideae incertae sedis</taxon>
        <taxon>Rosa</taxon>
    </lineage>
</organism>
<comment type="caution">
    <text evidence="8">The sequence shown here is derived from an EMBL/GenBank/DDBJ whole genome shotgun (WGS) entry which is preliminary data.</text>
</comment>
<gene>
    <name evidence="8" type="ORF">RchiOBHm_Chr1g0337251</name>
</gene>
<feature type="transmembrane region" description="Helical" evidence="6">
    <location>
        <begin position="12"/>
        <end position="33"/>
    </location>
</feature>
<dbReference type="STRING" id="74649.A0A2P6SCX1"/>
<keyword evidence="4 6" id="KW-1133">Transmembrane helix</keyword>
<dbReference type="OMA" id="KMTIRIF"/>
<evidence type="ECO:0000313" key="9">
    <source>
        <dbReference type="Proteomes" id="UP000238479"/>
    </source>
</evidence>
<reference evidence="8 9" key="1">
    <citation type="journal article" date="2018" name="Nat. Genet.">
        <title>The Rosa genome provides new insights in the design of modern roses.</title>
        <authorList>
            <person name="Bendahmane M."/>
        </authorList>
    </citation>
    <scope>NUCLEOTIDE SEQUENCE [LARGE SCALE GENOMIC DNA]</scope>
    <source>
        <strain evidence="9">cv. Old Blush</strain>
    </source>
</reference>